<reference evidence="3 4" key="1">
    <citation type="journal article" date="2011" name="Genome Res.">
        <title>Chromosome and gene copy number variation allow major structural change between species and strains of Leishmania.</title>
        <authorList>
            <person name="Rogers M.B."/>
            <person name="Hilley J.D."/>
            <person name="Dickens N.J."/>
            <person name="Wilkes J."/>
            <person name="Bates P.A."/>
            <person name="Depledge D.P."/>
            <person name="Harris D."/>
            <person name="Her Y."/>
            <person name="Herzyk P."/>
            <person name="Imamura H."/>
            <person name="Otto T.D."/>
            <person name="Sanders M."/>
            <person name="Seeger K."/>
            <person name="Dujardin J.C."/>
            <person name="Berriman M."/>
            <person name="Smith D.F."/>
            <person name="Hertz-Fowler C."/>
            <person name="Mottram J.C."/>
        </authorList>
    </citation>
    <scope>NUCLEOTIDE SEQUENCE [LARGE SCALE GENOMIC DNA]</scope>
    <source>
        <strain evidence="3 4">MHOM/GT/2001/U1103</strain>
    </source>
</reference>
<evidence type="ECO:0000256" key="1">
    <source>
        <dbReference type="SAM" id="Coils"/>
    </source>
</evidence>
<feature type="region of interest" description="Disordered" evidence="2">
    <location>
        <begin position="1"/>
        <end position="25"/>
    </location>
</feature>
<feature type="region of interest" description="Disordered" evidence="2">
    <location>
        <begin position="681"/>
        <end position="710"/>
    </location>
</feature>
<dbReference type="VEuPathDB" id="TriTrypDB:LmxM.30.0550"/>
<feature type="compositionally biased region" description="Polar residues" evidence="2">
    <location>
        <begin position="1"/>
        <end position="15"/>
    </location>
</feature>
<dbReference type="Proteomes" id="UP000007259">
    <property type="component" value="Chromosome 30"/>
</dbReference>
<sequence>MQTAPPTQQRRTFSRANGADGTAVPRLVAAEERHRKNLHQIQQLKQALCSTVSAAAAPCMSARSSRGWSLPSSTLSVPPPSNPSWMASSFESPSGVVPSPSQTSGATVPVSSRPTWTPASAAALRESHQEVERLVRERNKLQQQCVEWASLLGEGSPRAAESAGTSAPLVSHSGVEAGAWSPVHEAALAVVRQATHCYPSALREARIKSDLVATEDTSKPQCARSSPSFASHEGEVSEPLLHGNGCSPLTTEELADALHRLAEFLPRLASTATASELVASSGPDLLHRIHTLEEEKESDCLVVLSITDHLTEVATQLRREAAEKDEALHALQETVEVLMEEKSQWARRARESEEALAERYEQYSQREKAWEIEVTELLHSKHNAEASSGTATATEMGEGHIAQLQQELEAKGATLSILEEEHRALQATYAALQTHSQQAEAAHQKRIAELESQLNPLEEELQTQACIIGSTLREVEDLSVVHQTETVALVESHNAFLAGKEVALLSVQEAKERIEVELAERTADAAQMRAELETALGKLAAAQRALDRPGSPSLVHNDVSVENSSVVESTGLLRPTGPSEGDGDGTDASLQMDGASSPGKGERAKNDDAEDAAESPTELVNVRKLQQSLSRMSRERTALKRKLEHRADALSEMESELEAALRLAAQRGAQVEALTAELERAKATDTSAPADAKTAGEDNSGEEEADAGSSLQLMDFSELERYEDEGTLYPDPVDLSEWLLGHAEGSSVRFSTYVQHHLSENEQLRIAAVGPLYHIGFTLLKMEGLVKQEDDPLCLPMLWRRFLLQLQQVLDVQLQATVLSPADSAKCFYALASSVGFFGNLASPPRDPLTGYSLIIAALCVCLRSPSASTSTDSSCKWQCCQAILRHVSHYGDGKAASQTGRSIADADSQALDSLFLALCAEFPAATALHEEDAGDEGATASAGTAPVPPPCPIRLAELLASDLLSDHLPISHLALCAAALADIVTSNVVAIEGQLPESSQMETAKIVSAARPRVSFAQERGVAPLLLYVARYEYLLFGWAQEIGDAAGEADGGSPSGDGNSTDTASLTLSSLGVSATWLASATVQKAPSRSAAVSARATLLTEVESITQLLIFLCAGLLPALVLAVHCCPSLERESPLIDAFFRTRRLLMAKRTALLAKNSTEVSAASGVIPGVSLLLPEAQLRNLVNAALAPIKHTAPFPERAVQVPVAEYKRLHHELLSLYETNDTYHRYIQELLSAAEAA</sequence>
<dbReference type="EMBL" id="FR799583">
    <property type="protein sequence ID" value="CBZ29111.1"/>
    <property type="molecule type" value="Genomic_DNA"/>
</dbReference>
<dbReference type="RefSeq" id="XP_003877576.1">
    <property type="nucleotide sequence ID" value="XM_003877527.1"/>
</dbReference>
<dbReference type="PANTHER" id="PTHR23159:SF31">
    <property type="entry name" value="CENTROSOME-ASSOCIATED PROTEIN CEP250 ISOFORM X1"/>
    <property type="match status" value="1"/>
</dbReference>
<feature type="coiled-coil region" evidence="1">
    <location>
        <begin position="124"/>
        <end position="151"/>
    </location>
</feature>
<organism evidence="3 4">
    <name type="scientific">Leishmania mexicana (strain MHOM/GT/2001/U1103)</name>
    <dbReference type="NCBI Taxonomy" id="929439"/>
    <lineage>
        <taxon>Eukaryota</taxon>
        <taxon>Discoba</taxon>
        <taxon>Euglenozoa</taxon>
        <taxon>Kinetoplastea</taxon>
        <taxon>Metakinetoplastina</taxon>
        <taxon>Trypanosomatida</taxon>
        <taxon>Trypanosomatidae</taxon>
        <taxon>Leishmaniinae</taxon>
        <taxon>Leishmania</taxon>
    </lineage>
</organism>
<proteinExistence type="predicted"/>
<dbReference type="KEGG" id="lmi:LMXM_30_0550"/>
<dbReference type="AlphaFoldDB" id="E9B1K5"/>
<feature type="coiled-coil region" evidence="1">
    <location>
        <begin position="622"/>
        <end position="660"/>
    </location>
</feature>
<dbReference type="GeneID" id="13451818"/>
<evidence type="ECO:0000313" key="4">
    <source>
        <dbReference type="Proteomes" id="UP000007259"/>
    </source>
</evidence>
<feature type="compositionally biased region" description="Low complexity" evidence="2">
    <location>
        <begin position="560"/>
        <end position="569"/>
    </location>
</feature>
<accession>E9B1K5</accession>
<protein>
    <submittedName>
        <fullName evidence="3">Uncharacterized protein</fullName>
    </submittedName>
</protein>
<feature type="region of interest" description="Disordered" evidence="2">
    <location>
        <begin position="548"/>
        <end position="620"/>
    </location>
</feature>
<dbReference type="OrthoDB" id="272989at2759"/>
<dbReference type="PhylomeDB" id="E9B1K5"/>
<evidence type="ECO:0000256" key="2">
    <source>
        <dbReference type="SAM" id="MobiDB-lite"/>
    </source>
</evidence>
<feature type="coiled-coil region" evidence="1">
    <location>
        <begin position="401"/>
        <end position="460"/>
    </location>
</feature>
<gene>
    <name evidence="3" type="ORF">LMXM_30_0550</name>
</gene>
<dbReference type="OMA" id="HIGFTLL"/>
<keyword evidence="4" id="KW-1185">Reference proteome</keyword>
<feature type="region of interest" description="Disordered" evidence="2">
    <location>
        <begin position="213"/>
        <end position="244"/>
    </location>
</feature>
<feature type="coiled-coil region" evidence="1">
    <location>
        <begin position="511"/>
        <end position="545"/>
    </location>
</feature>
<feature type="compositionally biased region" description="Polar residues" evidence="2">
    <location>
        <begin position="219"/>
        <end position="229"/>
    </location>
</feature>
<evidence type="ECO:0000313" key="3">
    <source>
        <dbReference type="EMBL" id="CBZ29111.1"/>
    </source>
</evidence>
<dbReference type="PANTHER" id="PTHR23159">
    <property type="entry name" value="CENTROSOMAL PROTEIN 2"/>
    <property type="match status" value="1"/>
</dbReference>
<keyword evidence="1" id="KW-0175">Coiled coil</keyword>
<name>E9B1K5_LEIMU</name>
<feature type="coiled-coil region" evidence="1">
    <location>
        <begin position="314"/>
        <end position="366"/>
    </location>
</feature>